<gene>
    <name evidence="1" type="ORF">KFV11_08635</name>
</gene>
<dbReference type="Proteomes" id="UP001057381">
    <property type="component" value="Chromosome"/>
</dbReference>
<evidence type="ECO:0000313" key="2">
    <source>
        <dbReference type="Proteomes" id="UP001057381"/>
    </source>
</evidence>
<dbReference type="KEGG" id="mequ:KFV11_08635"/>
<organism evidence="1 2">
    <name type="scientific">Macrococcus equipercicus</name>
    <dbReference type="NCBI Taxonomy" id="69967"/>
    <lineage>
        <taxon>Bacteria</taxon>
        <taxon>Bacillati</taxon>
        <taxon>Bacillota</taxon>
        <taxon>Bacilli</taxon>
        <taxon>Bacillales</taxon>
        <taxon>Staphylococcaceae</taxon>
        <taxon>Macrococcus</taxon>
    </lineage>
</organism>
<name>A0A9Q9BLE8_9STAP</name>
<dbReference type="EMBL" id="CP073809">
    <property type="protein sequence ID" value="UTH13325.1"/>
    <property type="molecule type" value="Genomic_DNA"/>
</dbReference>
<accession>A0A9Q9BLE8</accession>
<proteinExistence type="predicted"/>
<evidence type="ECO:0000313" key="1">
    <source>
        <dbReference type="EMBL" id="UTH13325.1"/>
    </source>
</evidence>
<protein>
    <submittedName>
        <fullName evidence="1">DUF771 domain-containing protein</fullName>
    </submittedName>
</protein>
<dbReference type="RefSeq" id="WP_254249742.1">
    <property type="nucleotide sequence ID" value="NZ_CP073809.1"/>
</dbReference>
<dbReference type="Pfam" id="PF05595">
    <property type="entry name" value="DUF771"/>
    <property type="match status" value="1"/>
</dbReference>
<dbReference type="InterPro" id="IPR008489">
    <property type="entry name" value="DUF771"/>
</dbReference>
<dbReference type="AlphaFoldDB" id="A0A9Q9BLE8"/>
<reference evidence="1" key="1">
    <citation type="submission" date="2021-04" db="EMBL/GenBank/DDBJ databases">
        <title>Complete Genome Sequences of Macrococcus spp. from dog and cattle.</title>
        <authorList>
            <person name="Schwendener S."/>
            <person name="Perreten V."/>
        </authorList>
    </citation>
    <scope>NUCLEOTIDE SEQUENCE</scope>
    <source>
        <strain evidence="1">Epi0143-OL</strain>
    </source>
</reference>
<sequence length="106" mass="12616">MNNKTTSFNAVITIPPEYVVIKKIEYDRLVENDEVKFWELEDLMTKTCSSKYWVMKNIVNNPELRDLIESFSIFPKGKNGPYKFNAKKMSRFLDEHFEEIKERAES</sequence>